<dbReference type="EMBL" id="UOGG01000184">
    <property type="protein sequence ID" value="VAX32069.1"/>
    <property type="molecule type" value="Genomic_DNA"/>
</dbReference>
<gene>
    <name evidence="5" type="ORF">MNBD_NITROSPINAE05-430</name>
</gene>
<dbReference type="PROSITE" id="PS00194">
    <property type="entry name" value="THIOREDOXIN_1"/>
    <property type="match status" value="1"/>
</dbReference>
<evidence type="ECO:0000256" key="2">
    <source>
        <dbReference type="ARBA" id="ARBA00022559"/>
    </source>
</evidence>
<accession>A0A3B1CPM6</accession>
<sequence length="172" mass="19241">MPKVSQKIFGLIASLLLVLISATATADTEKLTRATNFSLQSLNGENISLDQYKGKYLLINFWATWCGPCKVEMPSLETLYKKFKSENFDILAISNDMFGATVVRPYVKAHDLSFTFLLDQQLKVSYQYGVVSLPTTFLIDPEGNIIGAIHGAEDWAEPSTLQYFENLLNTKS</sequence>
<evidence type="ECO:0000259" key="4">
    <source>
        <dbReference type="PROSITE" id="PS51352"/>
    </source>
</evidence>
<dbReference type="InterPro" id="IPR036249">
    <property type="entry name" value="Thioredoxin-like_sf"/>
</dbReference>
<reference evidence="5" key="1">
    <citation type="submission" date="2018-06" db="EMBL/GenBank/DDBJ databases">
        <authorList>
            <person name="Zhirakovskaya E."/>
        </authorList>
    </citation>
    <scope>NUCLEOTIDE SEQUENCE</scope>
</reference>
<dbReference type="SUPFAM" id="SSF52833">
    <property type="entry name" value="Thioredoxin-like"/>
    <property type="match status" value="1"/>
</dbReference>
<comment type="similarity">
    <text evidence="1">Belongs to the glutathione peroxidase family.</text>
</comment>
<dbReference type="CDD" id="cd02966">
    <property type="entry name" value="TlpA_like_family"/>
    <property type="match status" value="1"/>
</dbReference>
<protein>
    <recommendedName>
        <fullName evidence="4">Thioredoxin domain-containing protein</fullName>
    </recommendedName>
</protein>
<name>A0A3B1CPM6_9ZZZZ</name>
<organism evidence="5">
    <name type="scientific">hydrothermal vent metagenome</name>
    <dbReference type="NCBI Taxonomy" id="652676"/>
    <lineage>
        <taxon>unclassified sequences</taxon>
        <taxon>metagenomes</taxon>
        <taxon>ecological metagenomes</taxon>
    </lineage>
</organism>
<feature type="domain" description="Thioredoxin" evidence="4">
    <location>
        <begin position="28"/>
        <end position="169"/>
    </location>
</feature>
<dbReference type="InterPro" id="IPR017937">
    <property type="entry name" value="Thioredoxin_CS"/>
</dbReference>
<dbReference type="AlphaFoldDB" id="A0A3B1CPM6"/>
<evidence type="ECO:0000313" key="5">
    <source>
        <dbReference type="EMBL" id="VAX32069.1"/>
    </source>
</evidence>
<dbReference type="PROSITE" id="PS51355">
    <property type="entry name" value="GLUTATHIONE_PEROXID_3"/>
    <property type="match status" value="1"/>
</dbReference>
<proteinExistence type="inferred from homology"/>
<dbReference type="GO" id="GO:0004601">
    <property type="term" value="F:peroxidase activity"/>
    <property type="evidence" value="ECO:0007669"/>
    <property type="project" value="UniProtKB-KW"/>
</dbReference>
<dbReference type="InterPro" id="IPR013766">
    <property type="entry name" value="Thioredoxin_domain"/>
</dbReference>
<dbReference type="PANTHER" id="PTHR42852:SF13">
    <property type="entry name" value="PROTEIN DIPZ"/>
    <property type="match status" value="1"/>
</dbReference>
<dbReference type="InterPro" id="IPR000866">
    <property type="entry name" value="AhpC/TSA"/>
</dbReference>
<evidence type="ECO:0000256" key="3">
    <source>
        <dbReference type="ARBA" id="ARBA00023002"/>
    </source>
</evidence>
<dbReference type="GO" id="GO:0006979">
    <property type="term" value="P:response to oxidative stress"/>
    <property type="evidence" value="ECO:0007669"/>
    <property type="project" value="InterPro"/>
</dbReference>
<dbReference type="Pfam" id="PF00578">
    <property type="entry name" value="AhpC-TSA"/>
    <property type="match status" value="1"/>
</dbReference>
<keyword evidence="2" id="KW-0575">Peroxidase</keyword>
<evidence type="ECO:0000256" key="1">
    <source>
        <dbReference type="ARBA" id="ARBA00006926"/>
    </source>
</evidence>
<dbReference type="Gene3D" id="3.40.30.10">
    <property type="entry name" value="Glutaredoxin"/>
    <property type="match status" value="1"/>
</dbReference>
<dbReference type="InterPro" id="IPR050553">
    <property type="entry name" value="Thioredoxin_ResA/DsbE_sf"/>
</dbReference>
<dbReference type="PANTHER" id="PTHR42852">
    <property type="entry name" value="THIOL:DISULFIDE INTERCHANGE PROTEIN DSBE"/>
    <property type="match status" value="1"/>
</dbReference>
<keyword evidence="3" id="KW-0560">Oxidoreductase</keyword>
<dbReference type="PROSITE" id="PS51352">
    <property type="entry name" value="THIOREDOXIN_2"/>
    <property type="match status" value="1"/>
</dbReference>
<dbReference type="InterPro" id="IPR000889">
    <property type="entry name" value="Glutathione_peroxidase"/>
</dbReference>